<protein>
    <recommendedName>
        <fullName evidence="15">Na+:solute symporter</fullName>
    </recommendedName>
</protein>
<evidence type="ECO:0000256" key="4">
    <source>
        <dbReference type="ARBA" id="ARBA00022475"/>
    </source>
</evidence>
<keyword evidence="7" id="KW-0915">Sodium</keyword>
<evidence type="ECO:0000256" key="5">
    <source>
        <dbReference type="ARBA" id="ARBA00022692"/>
    </source>
</evidence>
<feature type="transmembrane region" description="Helical" evidence="12">
    <location>
        <begin position="71"/>
        <end position="90"/>
    </location>
</feature>
<feature type="transmembrane region" description="Helical" evidence="12">
    <location>
        <begin position="116"/>
        <end position="137"/>
    </location>
</feature>
<dbReference type="GO" id="GO:0015293">
    <property type="term" value="F:symporter activity"/>
    <property type="evidence" value="ECO:0007669"/>
    <property type="project" value="TreeGrafter"/>
</dbReference>
<keyword evidence="5 12" id="KW-0812">Transmembrane</keyword>
<feature type="transmembrane region" description="Helical" evidence="12">
    <location>
        <begin position="234"/>
        <end position="255"/>
    </location>
</feature>
<keyword evidence="6 12" id="KW-1133">Transmembrane helix</keyword>
<dbReference type="Gene3D" id="1.20.1730.10">
    <property type="entry name" value="Sodium/glucose cotransporter"/>
    <property type="match status" value="1"/>
</dbReference>
<keyword evidence="3" id="KW-0813">Transport</keyword>
<evidence type="ECO:0000256" key="9">
    <source>
        <dbReference type="ARBA" id="ARBA00023136"/>
    </source>
</evidence>
<feature type="transmembrane region" description="Helical" evidence="12">
    <location>
        <begin position="404"/>
        <end position="425"/>
    </location>
</feature>
<feature type="transmembrane region" description="Helical" evidence="12">
    <location>
        <begin position="6"/>
        <end position="27"/>
    </location>
</feature>
<comment type="caution">
    <text evidence="13">The sequence shown here is derived from an EMBL/GenBank/DDBJ whole genome shotgun (WGS) entry which is preliminary data.</text>
</comment>
<evidence type="ECO:0008006" key="15">
    <source>
        <dbReference type="Google" id="ProtNLM"/>
    </source>
</evidence>
<feature type="transmembrane region" description="Helical" evidence="12">
    <location>
        <begin position="267"/>
        <end position="284"/>
    </location>
</feature>
<evidence type="ECO:0000256" key="12">
    <source>
        <dbReference type="SAM" id="Phobius"/>
    </source>
</evidence>
<dbReference type="GO" id="GO:0005886">
    <property type="term" value="C:plasma membrane"/>
    <property type="evidence" value="ECO:0007669"/>
    <property type="project" value="UniProtKB-SubCell"/>
</dbReference>
<feature type="transmembrane region" description="Helical" evidence="12">
    <location>
        <begin position="176"/>
        <end position="194"/>
    </location>
</feature>
<feature type="transmembrane region" description="Helical" evidence="12">
    <location>
        <begin position="546"/>
        <end position="566"/>
    </location>
</feature>
<evidence type="ECO:0000256" key="2">
    <source>
        <dbReference type="ARBA" id="ARBA00006434"/>
    </source>
</evidence>
<dbReference type="PANTHER" id="PTHR42985">
    <property type="entry name" value="SODIUM-COUPLED MONOCARBOXYLATE TRANSPORTER"/>
    <property type="match status" value="1"/>
</dbReference>
<sequence length="573" mass="63448">MIVEYITLGAYLLILITVGALFSKLNRDVSDFARGGAQGTWWMVGTSMFMGGISAFTFTGNASAAFEAGPTFLVIYFANCIGLLLCFWIGPWFRQTRATTWADVIRERFDVSVEQFSAYISILIQPVGAATQLYALAIFGSTILNIPTVWLIIVLGAIVVFYSTTGGRWAVMATDFVQGTVLFALTLLVFYLALEKVGGVSAFFNHFNDPGVKDDFQFVKDAGQFEDNKFTIKWIFVVFFLQLQSYLNLGSAGRFLSVKDSQHARHAALWASVLMVIGTIVWFLPPMVARFLYEDQIMALGIKEPATASYAVIAQDLLPTGLMGLMFAAMLAATMSSMDTGLNSVTGIIVKNVIPPLRKRVGLAEMSQQTGLYFCRLVTLLLGITIIVVSVALAKQEELALFDIYLLISAVIGLPLGMPILLAMWIKRLHWWSFYIILVCALAPSAYFLYDTKVNGANWPIQDRLWWIYGFSALGCLLSLPLWRLASNAYKSQVEQFYKKMYTPIDYAAEIGESQDTIQYKILGITSIVMGSGILLFLLVPNTMSARLQIVALSGFVLLIGGLLLWQLRGKSK</sequence>
<reference evidence="13 14" key="1">
    <citation type="submission" date="2020-07" db="EMBL/GenBank/DDBJ databases">
        <authorList>
            <person name="Feng X."/>
        </authorList>
    </citation>
    <scope>NUCLEOTIDE SEQUENCE [LARGE SCALE GENOMIC DNA]</scope>
    <source>
        <strain evidence="13 14">JCM14086</strain>
    </source>
</reference>
<dbReference type="PANTHER" id="PTHR42985:SF40">
    <property type="entry name" value="LD47995P-RELATED"/>
    <property type="match status" value="1"/>
</dbReference>
<evidence type="ECO:0000256" key="10">
    <source>
        <dbReference type="ARBA" id="ARBA00023201"/>
    </source>
</evidence>
<dbReference type="Proteomes" id="UP000525652">
    <property type="component" value="Unassembled WGS sequence"/>
</dbReference>
<keyword evidence="4" id="KW-1003">Cell membrane</keyword>
<accession>A0A7X1AUP3</accession>
<evidence type="ECO:0000256" key="6">
    <source>
        <dbReference type="ARBA" id="ARBA00022989"/>
    </source>
</evidence>
<evidence type="ECO:0000256" key="7">
    <source>
        <dbReference type="ARBA" id="ARBA00023053"/>
    </source>
</evidence>
<keyword evidence="14" id="KW-1185">Reference proteome</keyword>
<comment type="subcellular location">
    <subcellularLocation>
        <location evidence="1">Cell membrane</location>
        <topology evidence="1">Multi-pass membrane protein</topology>
    </subcellularLocation>
</comment>
<proteinExistence type="inferred from homology"/>
<dbReference type="InterPro" id="IPR038377">
    <property type="entry name" value="Na/Glc_symporter_sf"/>
</dbReference>
<keyword evidence="10" id="KW-0739">Sodium transport</keyword>
<dbReference type="InterPro" id="IPR001734">
    <property type="entry name" value="Na/solute_symporter"/>
</dbReference>
<evidence type="ECO:0000256" key="3">
    <source>
        <dbReference type="ARBA" id="ARBA00022448"/>
    </source>
</evidence>
<feature type="transmembrane region" description="Helical" evidence="12">
    <location>
        <begin position="465"/>
        <end position="483"/>
    </location>
</feature>
<feature type="transmembrane region" description="Helical" evidence="12">
    <location>
        <begin position="371"/>
        <end position="392"/>
    </location>
</feature>
<feature type="transmembrane region" description="Helical" evidence="12">
    <location>
        <begin position="432"/>
        <end position="450"/>
    </location>
</feature>
<dbReference type="Pfam" id="PF00474">
    <property type="entry name" value="SSF"/>
    <property type="match status" value="1"/>
</dbReference>
<dbReference type="PROSITE" id="PS50283">
    <property type="entry name" value="NA_SOLUT_SYMP_3"/>
    <property type="match status" value="1"/>
</dbReference>
<evidence type="ECO:0000256" key="8">
    <source>
        <dbReference type="ARBA" id="ARBA00023065"/>
    </source>
</evidence>
<organism evidence="13 14">
    <name type="scientific">Puniceicoccus vermicola</name>
    <dbReference type="NCBI Taxonomy" id="388746"/>
    <lineage>
        <taxon>Bacteria</taxon>
        <taxon>Pseudomonadati</taxon>
        <taxon>Verrucomicrobiota</taxon>
        <taxon>Opitutia</taxon>
        <taxon>Puniceicoccales</taxon>
        <taxon>Puniceicoccaceae</taxon>
        <taxon>Puniceicoccus</taxon>
    </lineage>
</organism>
<evidence type="ECO:0000256" key="11">
    <source>
        <dbReference type="RuleBase" id="RU362091"/>
    </source>
</evidence>
<feature type="transmembrane region" description="Helical" evidence="12">
    <location>
        <begin position="143"/>
        <end position="164"/>
    </location>
</feature>
<keyword evidence="8" id="KW-0406">Ion transport</keyword>
<name>A0A7X1AUP3_9BACT</name>
<dbReference type="RefSeq" id="WP_185691090.1">
    <property type="nucleotide sequence ID" value="NZ_JACHVA010000015.1"/>
</dbReference>
<evidence type="ECO:0000313" key="13">
    <source>
        <dbReference type="EMBL" id="MBC2600341.1"/>
    </source>
</evidence>
<comment type="similarity">
    <text evidence="2 11">Belongs to the sodium:solute symporter (SSF) (TC 2.A.21) family.</text>
</comment>
<evidence type="ECO:0000313" key="14">
    <source>
        <dbReference type="Proteomes" id="UP000525652"/>
    </source>
</evidence>
<keyword evidence="9 12" id="KW-0472">Membrane</keyword>
<dbReference type="AlphaFoldDB" id="A0A7X1AUP3"/>
<feature type="transmembrane region" description="Helical" evidence="12">
    <location>
        <begin position="39"/>
        <end position="59"/>
    </location>
</feature>
<feature type="transmembrane region" description="Helical" evidence="12">
    <location>
        <begin position="522"/>
        <end position="540"/>
    </location>
</feature>
<dbReference type="EMBL" id="JACHVA010000015">
    <property type="protein sequence ID" value="MBC2600341.1"/>
    <property type="molecule type" value="Genomic_DNA"/>
</dbReference>
<dbReference type="GO" id="GO:0006814">
    <property type="term" value="P:sodium ion transport"/>
    <property type="evidence" value="ECO:0007669"/>
    <property type="project" value="UniProtKB-KW"/>
</dbReference>
<gene>
    <name evidence="13" type="ORF">H5P30_00945</name>
</gene>
<dbReference type="InterPro" id="IPR051163">
    <property type="entry name" value="Sodium:Solute_Symporter_SSF"/>
</dbReference>
<evidence type="ECO:0000256" key="1">
    <source>
        <dbReference type="ARBA" id="ARBA00004651"/>
    </source>
</evidence>